<evidence type="ECO:0000256" key="1">
    <source>
        <dbReference type="ARBA" id="ARBA00002190"/>
    </source>
</evidence>
<dbReference type="Proteomes" id="UP000578449">
    <property type="component" value="Unassembled WGS sequence"/>
</dbReference>
<evidence type="ECO:0000256" key="4">
    <source>
        <dbReference type="ARBA" id="ARBA00023125"/>
    </source>
</evidence>
<sequence>MVKTMAEALMSAEADSLCGAPYGERSTERTNRRNGYRTREWDTRAGSIELAIPKLREGSYFPDWLLERRRRAEQALISVVATSYLLGVSTRRVDKLIEQLGIKHISKSQVSQMAKTLDEQVAAFRTRALDAGPYTFLWLDALTQKVREGGRIINVHVLVATAVNADGRREILGLDVTSAEDGAGWLAFLRGLVARGLSGVQLVISDCHAGLVAAIGATLPGATWQRCRSHYLRNLLTCVNKSAQPFVATLVRTIFDQPDAASVRAQ</sequence>
<comment type="caution">
    <text evidence="7">The sequence shown here is derived from an EMBL/GenBank/DDBJ whole genome shotgun (WGS) entry which is preliminary data.</text>
</comment>
<gene>
    <name evidence="7" type="ORF">HNP84_010390</name>
</gene>
<evidence type="ECO:0000313" key="7">
    <source>
        <dbReference type="EMBL" id="MBB5140617.1"/>
    </source>
</evidence>
<evidence type="ECO:0000256" key="6">
    <source>
        <dbReference type="RuleBase" id="RU365089"/>
    </source>
</evidence>
<dbReference type="GO" id="GO:0006313">
    <property type="term" value="P:DNA transposition"/>
    <property type="evidence" value="ECO:0007669"/>
    <property type="project" value="UniProtKB-UniRule"/>
</dbReference>
<evidence type="ECO:0000256" key="5">
    <source>
        <dbReference type="ARBA" id="ARBA00023172"/>
    </source>
</evidence>
<dbReference type="NCBIfam" id="NF033543">
    <property type="entry name" value="transpos_IS256"/>
    <property type="match status" value="1"/>
</dbReference>
<dbReference type="GO" id="GO:0004803">
    <property type="term" value="F:transposase activity"/>
    <property type="evidence" value="ECO:0007669"/>
    <property type="project" value="UniProtKB-UniRule"/>
</dbReference>
<protein>
    <recommendedName>
        <fullName evidence="6">Mutator family transposase</fullName>
    </recommendedName>
</protein>
<organism evidence="7 8">
    <name type="scientific">Thermocatellispora tengchongensis</name>
    <dbReference type="NCBI Taxonomy" id="1073253"/>
    <lineage>
        <taxon>Bacteria</taxon>
        <taxon>Bacillati</taxon>
        <taxon>Actinomycetota</taxon>
        <taxon>Actinomycetes</taxon>
        <taxon>Streptosporangiales</taxon>
        <taxon>Streptosporangiaceae</taxon>
        <taxon>Thermocatellispora</taxon>
    </lineage>
</organism>
<dbReference type="PROSITE" id="PS01007">
    <property type="entry name" value="TRANSPOSASE_MUTATOR"/>
    <property type="match status" value="1"/>
</dbReference>
<dbReference type="Pfam" id="PF00872">
    <property type="entry name" value="Transposase_mut"/>
    <property type="match status" value="1"/>
</dbReference>
<evidence type="ECO:0000256" key="3">
    <source>
        <dbReference type="ARBA" id="ARBA00022578"/>
    </source>
</evidence>
<proteinExistence type="inferred from homology"/>
<accession>A0A840PTY8</accession>
<keyword evidence="3 6" id="KW-0815">Transposition</keyword>
<reference evidence="7 8" key="1">
    <citation type="submission" date="2020-08" db="EMBL/GenBank/DDBJ databases">
        <title>Genomic Encyclopedia of Type Strains, Phase IV (KMG-IV): sequencing the most valuable type-strain genomes for metagenomic binning, comparative biology and taxonomic classification.</title>
        <authorList>
            <person name="Goeker M."/>
        </authorList>
    </citation>
    <scope>NUCLEOTIDE SEQUENCE [LARGE SCALE GENOMIC DNA]</scope>
    <source>
        <strain evidence="7 8">DSM 45615</strain>
    </source>
</reference>
<evidence type="ECO:0000313" key="8">
    <source>
        <dbReference type="Proteomes" id="UP000578449"/>
    </source>
</evidence>
<dbReference type="InterPro" id="IPR001207">
    <property type="entry name" value="Transposase_mutator"/>
</dbReference>
<dbReference type="GO" id="GO:0003677">
    <property type="term" value="F:DNA binding"/>
    <property type="evidence" value="ECO:0007669"/>
    <property type="project" value="UniProtKB-UniRule"/>
</dbReference>
<dbReference type="PANTHER" id="PTHR33217">
    <property type="entry name" value="TRANSPOSASE FOR INSERTION SEQUENCE ELEMENT IS1081"/>
    <property type="match status" value="1"/>
</dbReference>
<comment type="function">
    <text evidence="1 6">Required for the transposition of the insertion element.</text>
</comment>
<keyword evidence="8" id="KW-1185">Reference proteome</keyword>
<comment type="similarity">
    <text evidence="2 6">Belongs to the transposase mutator family.</text>
</comment>
<dbReference type="EMBL" id="JACHGN010000063">
    <property type="protein sequence ID" value="MBB5140617.1"/>
    <property type="molecule type" value="Genomic_DNA"/>
</dbReference>
<dbReference type="AlphaFoldDB" id="A0A840PTY8"/>
<name>A0A840PTY8_9ACTN</name>
<keyword evidence="6" id="KW-0814">Transposable element</keyword>
<evidence type="ECO:0000256" key="2">
    <source>
        <dbReference type="ARBA" id="ARBA00010961"/>
    </source>
</evidence>
<keyword evidence="5 6" id="KW-0233">DNA recombination</keyword>
<keyword evidence="4 6" id="KW-0238">DNA-binding</keyword>
<dbReference type="PANTHER" id="PTHR33217:SF7">
    <property type="entry name" value="TRANSPOSASE FOR INSERTION SEQUENCE ELEMENT IS1081"/>
    <property type="match status" value="1"/>
</dbReference>
<feature type="non-terminal residue" evidence="7">
    <location>
        <position position="266"/>
    </location>
</feature>